<evidence type="ECO:0000313" key="6">
    <source>
        <dbReference type="Proteomes" id="UP000179243"/>
    </source>
</evidence>
<dbReference type="InterPro" id="IPR003591">
    <property type="entry name" value="Leu-rich_rpt_typical-subtyp"/>
</dbReference>
<dbReference type="Proteomes" id="UP000179243">
    <property type="component" value="Unassembled WGS sequence"/>
</dbReference>
<dbReference type="Pfam" id="PF13855">
    <property type="entry name" value="LRR_8"/>
    <property type="match status" value="1"/>
</dbReference>
<dbReference type="Pfam" id="PF12799">
    <property type="entry name" value="LRR_4"/>
    <property type="match status" value="1"/>
</dbReference>
<dbReference type="SMART" id="SM00364">
    <property type="entry name" value="LRR_BAC"/>
    <property type="match status" value="12"/>
</dbReference>
<dbReference type="Pfam" id="PF00560">
    <property type="entry name" value="LRR_1"/>
    <property type="match status" value="1"/>
</dbReference>
<keyword evidence="1" id="KW-0433">Leucine-rich repeat</keyword>
<dbReference type="Gene3D" id="3.80.10.10">
    <property type="entry name" value="Ribonuclease Inhibitor"/>
    <property type="match status" value="5"/>
</dbReference>
<evidence type="ECO:0000256" key="2">
    <source>
        <dbReference type="ARBA" id="ARBA00022737"/>
    </source>
</evidence>
<sequence>MKTFLLFLAFTSLVFAQNYSSDSLIVQAILDSNGWNSFTVQEVSVVSGNRIVELKLRGEAIYSREQISSGVYTGWFSYRSITRLSAEIGNLTALEKLDLGGHQMTSLPSAMGNLVNLKYLYLDPEHYWDNTTKAHIHDGDGDVFYDDSLRHKYYFWSDTLPKRYSTTGRINDFSKFRIGARLSALPSTFVNLANLVELDISNNALDSIPSYIGNRTDMTKFWAACIGLFQFPPLVLNLVNLELLNLSRNFIATVPSGINALTKLTSLNLSGNEITSLPETMGGLTALSDLLDVSVNEIASLPQAIGSYTLLKRLNVDHNLITSLPSTIGNCARLTRLDAQVNSIASLPSTIGGLDMLDTLFLEWNNLASLPLEIGGLAKIKNLQLMHNNLTSLPAEFCNLSTLAELYISHNQLTALPDSFGRLSSLTILEATDNKLTDIPASCARLGYMKRAYLSDNLLASLSSKIGSRTYDLQVNNNQLTSLSPAIDAVKLSVRNNKLTSLPGSIMLSSMNFLDVSFNELTTLPDSISFAANLTEFHGAANKIASIPSPFLSLTKLVTLDFHHNELTALPDSIGYKMTKLTFFDVRGNMLTTLPASLGKLTNNYLNIYADSNHISWLPDSLIAWRPNIMMEMSFNHLTVAGLPANVRSLTSTFHFNYNRICNADATLDYWLRGKTSGYQVTQDCSSTNVTAVSGSNALVNMLSQNTPNPFNPSTSINFSITSPRHVTLQIYDIKGGLVASLVNASQQAGRHSVIWDASGLGSGIYYYRLVAGDFKAIKKCIVIK</sequence>
<dbReference type="InterPro" id="IPR032675">
    <property type="entry name" value="LRR_dom_sf"/>
</dbReference>
<organism evidence="5 6">
    <name type="scientific">Candidatus Raymondbacteria bacterium RIFOXYD12_FULL_49_13</name>
    <dbReference type="NCBI Taxonomy" id="1817890"/>
    <lineage>
        <taxon>Bacteria</taxon>
        <taxon>Raymondiibacteriota</taxon>
    </lineage>
</organism>
<evidence type="ECO:0000256" key="1">
    <source>
        <dbReference type="ARBA" id="ARBA00022614"/>
    </source>
</evidence>
<accession>A0A1F7FKZ6</accession>
<protein>
    <recommendedName>
        <fullName evidence="4">Secretion system C-terminal sorting domain-containing protein</fullName>
    </recommendedName>
</protein>
<feature type="domain" description="Secretion system C-terminal sorting" evidence="4">
    <location>
        <begin position="708"/>
        <end position="783"/>
    </location>
</feature>
<dbReference type="PANTHER" id="PTHR48051:SF46">
    <property type="entry name" value="LEUCINE RICH REPEAT-CONTAINING DOMAIN PROTEIN"/>
    <property type="match status" value="1"/>
</dbReference>
<keyword evidence="3" id="KW-0732">Signal</keyword>
<keyword evidence="2" id="KW-0677">Repeat</keyword>
<reference evidence="5 6" key="1">
    <citation type="journal article" date="2016" name="Nat. Commun.">
        <title>Thousands of microbial genomes shed light on interconnected biogeochemical processes in an aquifer system.</title>
        <authorList>
            <person name="Anantharaman K."/>
            <person name="Brown C.T."/>
            <person name="Hug L.A."/>
            <person name="Sharon I."/>
            <person name="Castelle C.J."/>
            <person name="Probst A.J."/>
            <person name="Thomas B.C."/>
            <person name="Singh A."/>
            <person name="Wilkins M.J."/>
            <person name="Karaoz U."/>
            <person name="Brodie E.L."/>
            <person name="Williams K.H."/>
            <person name="Hubbard S.S."/>
            <person name="Banfield J.F."/>
        </authorList>
    </citation>
    <scope>NUCLEOTIDE SEQUENCE [LARGE SCALE GENOMIC DNA]</scope>
</reference>
<dbReference type="InterPro" id="IPR001611">
    <property type="entry name" value="Leu-rich_rpt"/>
</dbReference>
<dbReference type="PROSITE" id="PS51450">
    <property type="entry name" value="LRR"/>
    <property type="match status" value="2"/>
</dbReference>
<dbReference type="Gene3D" id="2.60.40.4070">
    <property type="match status" value="1"/>
</dbReference>
<dbReference type="PANTHER" id="PTHR48051">
    <property type="match status" value="1"/>
</dbReference>
<proteinExistence type="predicted"/>
<dbReference type="AlphaFoldDB" id="A0A1F7FKZ6"/>
<dbReference type="InterPro" id="IPR025875">
    <property type="entry name" value="Leu-rich_rpt_4"/>
</dbReference>
<evidence type="ECO:0000259" key="4">
    <source>
        <dbReference type="Pfam" id="PF18962"/>
    </source>
</evidence>
<feature type="signal peptide" evidence="3">
    <location>
        <begin position="1"/>
        <end position="16"/>
    </location>
</feature>
<dbReference type="InterPro" id="IPR050216">
    <property type="entry name" value="LRR_domain-containing"/>
</dbReference>
<evidence type="ECO:0000256" key="3">
    <source>
        <dbReference type="SAM" id="SignalP"/>
    </source>
</evidence>
<dbReference type="GO" id="GO:0005737">
    <property type="term" value="C:cytoplasm"/>
    <property type="evidence" value="ECO:0007669"/>
    <property type="project" value="TreeGrafter"/>
</dbReference>
<comment type="caution">
    <text evidence="5">The sequence shown here is derived from an EMBL/GenBank/DDBJ whole genome shotgun (WGS) entry which is preliminary data.</text>
</comment>
<dbReference type="InterPro" id="IPR026444">
    <property type="entry name" value="Secre_tail"/>
</dbReference>
<dbReference type="Pfam" id="PF18962">
    <property type="entry name" value="Por_Secre_tail"/>
    <property type="match status" value="1"/>
</dbReference>
<evidence type="ECO:0000313" key="5">
    <source>
        <dbReference type="EMBL" id="OGK07389.1"/>
    </source>
</evidence>
<dbReference type="SMART" id="SM00369">
    <property type="entry name" value="LRR_TYP"/>
    <property type="match status" value="13"/>
</dbReference>
<name>A0A1F7FKZ6_UNCRA</name>
<gene>
    <name evidence="5" type="ORF">A2519_21215</name>
</gene>
<dbReference type="NCBIfam" id="TIGR04183">
    <property type="entry name" value="Por_Secre_tail"/>
    <property type="match status" value="1"/>
</dbReference>
<dbReference type="EMBL" id="MFYX01000009">
    <property type="protein sequence ID" value="OGK07389.1"/>
    <property type="molecule type" value="Genomic_DNA"/>
</dbReference>
<dbReference type="SUPFAM" id="SSF52058">
    <property type="entry name" value="L domain-like"/>
    <property type="match status" value="3"/>
</dbReference>
<feature type="chain" id="PRO_5009528820" description="Secretion system C-terminal sorting domain-containing protein" evidence="3">
    <location>
        <begin position="17"/>
        <end position="785"/>
    </location>
</feature>